<protein>
    <recommendedName>
        <fullName evidence="2">Sulfotransferase domain-containing protein</fullName>
    </recommendedName>
</protein>
<reference evidence="1" key="1">
    <citation type="journal article" date="2014" name="Front. Microbiol.">
        <title>High frequency of phylogenetically diverse reductive dehalogenase-homologous genes in deep subseafloor sedimentary metagenomes.</title>
        <authorList>
            <person name="Kawai M."/>
            <person name="Futagami T."/>
            <person name="Toyoda A."/>
            <person name="Takaki Y."/>
            <person name="Nishi S."/>
            <person name="Hori S."/>
            <person name="Arai W."/>
            <person name="Tsubouchi T."/>
            <person name="Morono Y."/>
            <person name="Uchiyama I."/>
            <person name="Ito T."/>
            <person name="Fujiyama A."/>
            <person name="Inagaki F."/>
            <person name="Takami H."/>
        </authorList>
    </citation>
    <scope>NUCLEOTIDE SEQUENCE</scope>
    <source>
        <strain evidence="1">Expedition CK06-06</strain>
    </source>
</reference>
<sequence>FCIAKKYKTFYLPKQDSIKKWKNTKVEITDEELLSAWKELGNCYYKWDGIMSPHMCVEYEDLISNPTKILIECLNYLNIDFNNSIIHKAINNSKTTRMTKPVNQLYIERLKQLNPM</sequence>
<dbReference type="InterPro" id="IPR027417">
    <property type="entry name" value="P-loop_NTPase"/>
</dbReference>
<dbReference type="Gene3D" id="3.40.50.300">
    <property type="entry name" value="P-loop containing nucleotide triphosphate hydrolases"/>
    <property type="match status" value="1"/>
</dbReference>
<proteinExistence type="predicted"/>
<evidence type="ECO:0008006" key="2">
    <source>
        <dbReference type="Google" id="ProtNLM"/>
    </source>
</evidence>
<dbReference type="EMBL" id="BARS01032983">
    <property type="protein sequence ID" value="GAG20713.1"/>
    <property type="molecule type" value="Genomic_DNA"/>
</dbReference>
<dbReference type="SUPFAM" id="SSF52540">
    <property type="entry name" value="P-loop containing nucleoside triphosphate hydrolases"/>
    <property type="match status" value="1"/>
</dbReference>
<organism evidence="1">
    <name type="scientific">marine sediment metagenome</name>
    <dbReference type="NCBI Taxonomy" id="412755"/>
    <lineage>
        <taxon>unclassified sequences</taxon>
        <taxon>metagenomes</taxon>
        <taxon>ecological metagenomes</taxon>
    </lineage>
</organism>
<evidence type="ECO:0000313" key="1">
    <source>
        <dbReference type="EMBL" id="GAG20713.1"/>
    </source>
</evidence>
<feature type="non-terminal residue" evidence="1">
    <location>
        <position position="1"/>
    </location>
</feature>
<gene>
    <name evidence="1" type="ORF">S01H1_51127</name>
</gene>
<dbReference type="AlphaFoldDB" id="X0W7X8"/>
<name>X0W7X8_9ZZZZ</name>
<comment type="caution">
    <text evidence="1">The sequence shown here is derived from an EMBL/GenBank/DDBJ whole genome shotgun (WGS) entry which is preliminary data.</text>
</comment>
<accession>X0W7X8</accession>